<gene>
    <name evidence="3" type="ORF">J416_10166</name>
</gene>
<dbReference type="SUPFAM" id="SSF47413">
    <property type="entry name" value="lambda repressor-like DNA-binding domains"/>
    <property type="match status" value="1"/>
</dbReference>
<dbReference type="GO" id="GO:0003677">
    <property type="term" value="F:DNA binding"/>
    <property type="evidence" value="ECO:0007669"/>
    <property type="project" value="InterPro"/>
</dbReference>
<dbReference type="PANTHER" id="PTHR34475">
    <property type="match status" value="1"/>
</dbReference>
<evidence type="ECO:0000313" key="3">
    <source>
        <dbReference type="EMBL" id="ENH96525.1"/>
    </source>
</evidence>
<dbReference type="CDD" id="cd00093">
    <property type="entry name" value="HTH_XRE"/>
    <property type="match status" value="1"/>
</dbReference>
<protein>
    <recommendedName>
        <fullName evidence="5">DUF4115 domain-containing protein</fullName>
    </recommendedName>
</protein>
<dbReference type="InterPro" id="IPR010982">
    <property type="entry name" value="Lambda_DNA-bd_dom_sf"/>
</dbReference>
<feature type="region of interest" description="Disordered" evidence="1">
    <location>
        <begin position="137"/>
        <end position="211"/>
    </location>
</feature>
<organism evidence="3 4">
    <name type="scientific">Gracilibacillus halophilus YIM-C55.5</name>
    <dbReference type="NCBI Taxonomy" id="1308866"/>
    <lineage>
        <taxon>Bacteria</taxon>
        <taxon>Bacillati</taxon>
        <taxon>Bacillota</taxon>
        <taxon>Bacilli</taxon>
        <taxon>Bacillales</taxon>
        <taxon>Bacillaceae</taxon>
        <taxon>Gracilibacillus</taxon>
    </lineage>
</organism>
<dbReference type="STRING" id="1308866.J416_10166"/>
<feature type="compositionally biased region" description="Polar residues" evidence="1">
    <location>
        <begin position="202"/>
        <end position="211"/>
    </location>
</feature>
<keyword evidence="2" id="KW-0472">Membrane</keyword>
<reference evidence="3 4" key="1">
    <citation type="submission" date="2013-03" db="EMBL/GenBank/DDBJ databases">
        <title>Draft genome sequence of Gracibacillus halophilus YIM-C55.5, a moderately halophilic and thermophilic organism from the Xiaochaidamu salt lake.</title>
        <authorList>
            <person name="Sugumar T."/>
            <person name="Polireddy D.R."/>
            <person name="Antony A."/>
            <person name="Madhava Y.R."/>
            <person name="Sivakumar N."/>
        </authorList>
    </citation>
    <scope>NUCLEOTIDE SEQUENCE [LARGE SCALE GENOMIC DNA]</scope>
    <source>
        <strain evidence="3 4">YIM-C55.5</strain>
    </source>
</reference>
<evidence type="ECO:0000313" key="4">
    <source>
        <dbReference type="Proteomes" id="UP000012283"/>
    </source>
</evidence>
<keyword evidence="4" id="KW-1185">Reference proteome</keyword>
<dbReference type="Pfam" id="PF13413">
    <property type="entry name" value="HTH_25"/>
    <property type="match status" value="1"/>
</dbReference>
<feature type="compositionally biased region" description="Acidic residues" evidence="1">
    <location>
        <begin position="148"/>
        <end position="201"/>
    </location>
</feature>
<feature type="transmembrane region" description="Helical" evidence="2">
    <location>
        <begin position="102"/>
        <end position="126"/>
    </location>
</feature>
<evidence type="ECO:0000256" key="2">
    <source>
        <dbReference type="SAM" id="Phobius"/>
    </source>
</evidence>
<keyword evidence="2" id="KW-1133">Transmembrane helix</keyword>
<dbReference type="eggNOG" id="COG1426">
    <property type="taxonomic scope" value="Bacteria"/>
</dbReference>
<dbReference type="RefSeq" id="WP_003469763.1">
    <property type="nucleotide sequence ID" value="NZ_APML01000040.1"/>
</dbReference>
<feature type="compositionally biased region" description="Polar residues" evidence="1">
    <location>
        <begin position="137"/>
        <end position="147"/>
    </location>
</feature>
<dbReference type="AlphaFoldDB" id="N4WPZ9"/>
<dbReference type="OrthoDB" id="9797543at2"/>
<dbReference type="InterPro" id="IPR050400">
    <property type="entry name" value="Bact_Cytoskel_RodZ"/>
</dbReference>
<dbReference type="PANTHER" id="PTHR34475:SF1">
    <property type="entry name" value="CYTOSKELETON PROTEIN RODZ"/>
    <property type="match status" value="1"/>
</dbReference>
<dbReference type="EMBL" id="APML01000040">
    <property type="protein sequence ID" value="ENH96525.1"/>
    <property type="molecule type" value="Genomic_DNA"/>
</dbReference>
<name>N4WPZ9_9BACI</name>
<dbReference type="PATRIC" id="fig|1308866.3.peg.2062"/>
<dbReference type="InterPro" id="IPR001387">
    <property type="entry name" value="Cro/C1-type_HTH"/>
</dbReference>
<evidence type="ECO:0008006" key="5">
    <source>
        <dbReference type="Google" id="ProtNLM"/>
    </source>
</evidence>
<accession>N4WPZ9</accession>
<comment type="caution">
    <text evidence="3">The sequence shown here is derived from an EMBL/GenBank/DDBJ whole genome shotgun (WGS) entry which is preliminary data.</text>
</comment>
<dbReference type="Gene3D" id="1.10.260.40">
    <property type="entry name" value="lambda repressor-like DNA-binding domains"/>
    <property type="match status" value="1"/>
</dbReference>
<evidence type="ECO:0000256" key="1">
    <source>
        <dbReference type="SAM" id="MobiDB-lite"/>
    </source>
</evidence>
<proteinExistence type="predicted"/>
<dbReference type="Proteomes" id="UP000012283">
    <property type="component" value="Unassembled WGS sequence"/>
</dbReference>
<keyword evidence="2" id="KW-0812">Transmembrane</keyword>
<sequence length="310" mass="35114">MGIGERLKQERELKELSLDDIQKETKIQTRYLYAIEQENFKAMPGNFYVRAFIKEYATVLGLDPSELMEEYQQDLPFEQEEQVEMSRVNSSKKNKITTKVPAIFSLLPSIIVVVLIIGVVAVIWLFSQGFFTDDNTNQEAPVESENNSADEVELPPEQEETNASDDEGANEESSEETNQPEDTNESNEESTQQDENQEEEPSTTVTLNQSEDTTHNYTVESSAEELQLSVTSNSRNWLEIYDGNGEQLYFDNLTAEASPFETSITDLESLAFSFGAPEELSIMINDMAVELPEDINPNQPQNININIQHQ</sequence>